<comment type="caution">
    <text evidence="1">The sequence shown here is derived from an EMBL/GenBank/DDBJ whole genome shotgun (WGS) entry which is preliminary data.</text>
</comment>
<dbReference type="AlphaFoldDB" id="A0A0F9NMP1"/>
<dbReference type="EMBL" id="LAZR01003363">
    <property type="protein sequence ID" value="KKN19144.1"/>
    <property type="molecule type" value="Genomic_DNA"/>
</dbReference>
<organism evidence="1">
    <name type="scientific">marine sediment metagenome</name>
    <dbReference type="NCBI Taxonomy" id="412755"/>
    <lineage>
        <taxon>unclassified sequences</taxon>
        <taxon>metagenomes</taxon>
        <taxon>ecological metagenomes</taxon>
    </lineage>
</organism>
<evidence type="ECO:0000313" key="1">
    <source>
        <dbReference type="EMBL" id="KKN19144.1"/>
    </source>
</evidence>
<reference evidence="1" key="1">
    <citation type="journal article" date="2015" name="Nature">
        <title>Complex archaea that bridge the gap between prokaryotes and eukaryotes.</title>
        <authorList>
            <person name="Spang A."/>
            <person name="Saw J.H."/>
            <person name="Jorgensen S.L."/>
            <person name="Zaremba-Niedzwiedzka K."/>
            <person name="Martijn J."/>
            <person name="Lind A.E."/>
            <person name="van Eijk R."/>
            <person name="Schleper C."/>
            <person name="Guy L."/>
            <person name="Ettema T.J."/>
        </authorList>
    </citation>
    <scope>NUCLEOTIDE SEQUENCE</scope>
</reference>
<accession>A0A0F9NMP1</accession>
<sequence length="60" mass="6426">MNRLIELLTGEGGILRVRALLAFGLTGTVCFLALNETAVPQEILVLDGTALGFYFAQRAS</sequence>
<protein>
    <submittedName>
        <fullName evidence="1">Uncharacterized protein</fullName>
    </submittedName>
</protein>
<proteinExistence type="predicted"/>
<gene>
    <name evidence="1" type="ORF">LCGC14_0948670</name>
</gene>
<name>A0A0F9NMP1_9ZZZZ</name>